<dbReference type="InterPro" id="IPR050469">
    <property type="entry name" value="Diguanylate_Cyclase"/>
</dbReference>
<accession>A0A225SS78</accession>
<dbReference type="Pfam" id="PF01590">
    <property type="entry name" value="GAF"/>
    <property type="match status" value="1"/>
</dbReference>
<dbReference type="SUPFAM" id="SSF55073">
    <property type="entry name" value="Nucleotide cyclase"/>
    <property type="match status" value="1"/>
</dbReference>
<keyword evidence="5" id="KW-1185">Reference proteome</keyword>
<dbReference type="GO" id="GO:1902201">
    <property type="term" value="P:negative regulation of bacterial-type flagellum-dependent cell motility"/>
    <property type="evidence" value="ECO:0007669"/>
    <property type="project" value="TreeGrafter"/>
</dbReference>
<dbReference type="EMBL" id="NJGV01000013">
    <property type="protein sequence ID" value="OWY33959.1"/>
    <property type="molecule type" value="Genomic_DNA"/>
</dbReference>
<evidence type="ECO:0000313" key="5">
    <source>
        <dbReference type="Proteomes" id="UP000214747"/>
    </source>
</evidence>
<dbReference type="SMART" id="SM00065">
    <property type="entry name" value="GAF"/>
    <property type="match status" value="1"/>
</dbReference>
<dbReference type="SMART" id="SM00267">
    <property type="entry name" value="GGDEF"/>
    <property type="match status" value="1"/>
</dbReference>
<dbReference type="PANTHER" id="PTHR45138:SF9">
    <property type="entry name" value="DIGUANYLATE CYCLASE DGCM-RELATED"/>
    <property type="match status" value="1"/>
</dbReference>
<evidence type="ECO:0000256" key="1">
    <source>
        <dbReference type="ARBA" id="ARBA00012528"/>
    </source>
</evidence>
<organism evidence="4 5">
    <name type="scientific">Herbaspirillum aquaticum</name>
    <dbReference type="NCBI Taxonomy" id="568783"/>
    <lineage>
        <taxon>Bacteria</taxon>
        <taxon>Pseudomonadati</taxon>
        <taxon>Pseudomonadota</taxon>
        <taxon>Betaproteobacteria</taxon>
        <taxon>Burkholderiales</taxon>
        <taxon>Oxalobacteraceae</taxon>
        <taxon>Herbaspirillum</taxon>
    </lineage>
</organism>
<reference evidence="4 5" key="1">
    <citation type="journal article" date="2010" name="Int. J. Syst. Evol. Microbiol.">
        <title>Reclassification of Herbaspirillum putei as a later heterotypic synonym of Herbaspirillum huttiense, with the description of H. huttiense subsp. huttiense subsp. nov. and H. huttiense subsp. putei subsp. nov., comb. nov., and description of Herbaspirillum aquaticum sp. nov.</title>
        <authorList>
            <person name="Dobritsa A.P."/>
            <person name="Reddy M.C."/>
            <person name="Samadpour M."/>
        </authorList>
    </citation>
    <scope>NUCLEOTIDE SEQUENCE [LARGE SCALE GENOMIC DNA]</scope>
    <source>
        <strain evidence="4 5">IEH 4430</strain>
    </source>
</reference>
<dbReference type="GO" id="GO:0043709">
    <property type="term" value="P:cell adhesion involved in single-species biofilm formation"/>
    <property type="evidence" value="ECO:0007669"/>
    <property type="project" value="TreeGrafter"/>
</dbReference>
<dbReference type="CDD" id="cd01949">
    <property type="entry name" value="GGDEF"/>
    <property type="match status" value="1"/>
</dbReference>
<dbReference type="Pfam" id="PF00990">
    <property type="entry name" value="GGDEF"/>
    <property type="match status" value="1"/>
</dbReference>
<dbReference type="InterPro" id="IPR029787">
    <property type="entry name" value="Nucleotide_cyclase"/>
</dbReference>
<evidence type="ECO:0000259" key="3">
    <source>
        <dbReference type="PROSITE" id="PS50887"/>
    </source>
</evidence>
<comment type="caution">
    <text evidence="4">The sequence shown here is derived from an EMBL/GenBank/DDBJ whole genome shotgun (WGS) entry which is preliminary data.</text>
</comment>
<name>A0A225SS78_9BURK</name>
<dbReference type="Gene3D" id="3.30.450.40">
    <property type="match status" value="1"/>
</dbReference>
<protein>
    <recommendedName>
        <fullName evidence="1">diguanylate cyclase</fullName>
        <ecNumber evidence="1">2.7.7.65</ecNumber>
    </recommendedName>
</protein>
<feature type="domain" description="GGDEF" evidence="3">
    <location>
        <begin position="236"/>
        <end position="362"/>
    </location>
</feature>
<dbReference type="EC" id="2.7.7.65" evidence="1"/>
<evidence type="ECO:0000313" key="4">
    <source>
        <dbReference type="EMBL" id="OWY33959.1"/>
    </source>
</evidence>
<dbReference type="InterPro" id="IPR029016">
    <property type="entry name" value="GAF-like_dom_sf"/>
</dbReference>
<dbReference type="AlphaFoldDB" id="A0A225SS78"/>
<dbReference type="GO" id="GO:0005886">
    <property type="term" value="C:plasma membrane"/>
    <property type="evidence" value="ECO:0007669"/>
    <property type="project" value="TreeGrafter"/>
</dbReference>
<dbReference type="NCBIfam" id="TIGR00254">
    <property type="entry name" value="GGDEF"/>
    <property type="match status" value="1"/>
</dbReference>
<dbReference type="PANTHER" id="PTHR45138">
    <property type="entry name" value="REGULATORY COMPONENTS OF SENSORY TRANSDUCTION SYSTEM"/>
    <property type="match status" value="1"/>
</dbReference>
<evidence type="ECO:0000256" key="2">
    <source>
        <dbReference type="ARBA" id="ARBA00034247"/>
    </source>
</evidence>
<dbReference type="Proteomes" id="UP000214747">
    <property type="component" value="Unassembled WGS sequence"/>
</dbReference>
<dbReference type="RefSeq" id="WP_088755902.1">
    <property type="nucleotide sequence ID" value="NZ_NJGV01000013.1"/>
</dbReference>
<dbReference type="InterPro" id="IPR043128">
    <property type="entry name" value="Rev_trsase/Diguanyl_cyclase"/>
</dbReference>
<gene>
    <name evidence="4" type="ORF">CEJ45_14595</name>
</gene>
<proteinExistence type="predicted"/>
<dbReference type="InterPro" id="IPR000160">
    <property type="entry name" value="GGDEF_dom"/>
</dbReference>
<dbReference type="Gene3D" id="3.30.70.270">
    <property type="match status" value="1"/>
</dbReference>
<dbReference type="PROSITE" id="PS50887">
    <property type="entry name" value="GGDEF"/>
    <property type="match status" value="1"/>
</dbReference>
<dbReference type="FunFam" id="3.30.70.270:FF:000001">
    <property type="entry name" value="Diguanylate cyclase domain protein"/>
    <property type="match status" value="1"/>
</dbReference>
<dbReference type="InterPro" id="IPR003018">
    <property type="entry name" value="GAF"/>
</dbReference>
<sequence length="362" mass="40196">MHAQYTPERSIFKRSTSAHRALSEGTADRIELAHTDSDADAWLEPALSDFISLASSVCGTPMGMFSQLHADIGLQHPYLSVNNGRGDARNQWWRFPGQTGVLRNAVDFSLCEMAACTPGQITEVNDLSSDLRFATSALARGNPAVRFYAGVPLVSGNGDTLGTLCVMDREPRTLTPAQRDAFQKLARQLEAQIDSHRAMQKLEQQTMTDALTGIGNRRSFDSRLREEWTRHLRNARPLTMLMVDVDYFKQYNDTYGHPAGDALLVQLARVLRSPLRASDFLARYGGDEFSLILPDTDETGAMQVSDRIKKAVARVKWPHTDIEISLGAATVTPSEMCDFSALLHAADQAMYQRKHGRNPRNA</sequence>
<comment type="catalytic activity">
    <reaction evidence="2">
        <text>2 GTP = 3',3'-c-di-GMP + 2 diphosphate</text>
        <dbReference type="Rhea" id="RHEA:24898"/>
        <dbReference type="ChEBI" id="CHEBI:33019"/>
        <dbReference type="ChEBI" id="CHEBI:37565"/>
        <dbReference type="ChEBI" id="CHEBI:58805"/>
        <dbReference type="EC" id="2.7.7.65"/>
    </reaction>
</comment>
<dbReference type="GO" id="GO:0052621">
    <property type="term" value="F:diguanylate cyclase activity"/>
    <property type="evidence" value="ECO:0007669"/>
    <property type="project" value="UniProtKB-EC"/>
</dbReference>
<dbReference type="SUPFAM" id="SSF55781">
    <property type="entry name" value="GAF domain-like"/>
    <property type="match status" value="1"/>
</dbReference>